<dbReference type="Proteomes" id="UP000069940">
    <property type="component" value="Unassembled WGS sequence"/>
</dbReference>
<dbReference type="SUPFAM" id="SSF55486">
    <property type="entry name" value="Metalloproteases ('zincins'), catalytic domain"/>
    <property type="match status" value="1"/>
</dbReference>
<keyword evidence="7" id="KW-0732">Signal</keyword>
<evidence type="ECO:0000256" key="3">
    <source>
        <dbReference type="ARBA" id="ARBA00022801"/>
    </source>
</evidence>
<feature type="active site" evidence="6">
    <location>
        <position position="186"/>
    </location>
</feature>
<reference evidence="10" key="1">
    <citation type="journal article" date="2015" name="Proc. Natl. Acad. Sci. U.S.A.">
        <title>Genome sequence of the Asian Tiger mosquito, Aedes albopictus, reveals insights into its biology, genetics, and evolution.</title>
        <authorList>
            <person name="Chen X.G."/>
            <person name="Jiang X."/>
            <person name="Gu J."/>
            <person name="Xu M."/>
            <person name="Wu Y."/>
            <person name="Deng Y."/>
            <person name="Zhang C."/>
            <person name="Bonizzoni M."/>
            <person name="Dermauw W."/>
            <person name="Vontas J."/>
            <person name="Armbruster P."/>
            <person name="Huang X."/>
            <person name="Yang Y."/>
            <person name="Zhang H."/>
            <person name="He W."/>
            <person name="Peng H."/>
            <person name="Liu Y."/>
            <person name="Wu K."/>
            <person name="Chen J."/>
            <person name="Lirakis M."/>
            <person name="Topalis P."/>
            <person name="Van Leeuwen T."/>
            <person name="Hall A.B."/>
            <person name="Jiang X."/>
            <person name="Thorpe C."/>
            <person name="Mueller R.L."/>
            <person name="Sun C."/>
            <person name="Waterhouse R.M."/>
            <person name="Yan G."/>
            <person name="Tu Z.J."/>
            <person name="Fang X."/>
            <person name="James A.A."/>
        </authorList>
    </citation>
    <scope>NUCLEOTIDE SEQUENCE [LARGE SCALE GENOMIC DNA]</scope>
    <source>
        <strain evidence="10">Foshan</strain>
    </source>
</reference>
<keyword evidence="10" id="KW-1185">Reference proteome</keyword>
<accession>A0ABM1Z2F7</accession>
<evidence type="ECO:0000259" key="8">
    <source>
        <dbReference type="PROSITE" id="PS51864"/>
    </source>
</evidence>
<feature type="chain" id="PRO_5044966059" description="Metalloendopeptidase" evidence="7">
    <location>
        <begin position="23"/>
        <end position="366"/>
    </location>
</feature>
<comment type="cofactor">
    <cofactor evidence="6 7">
        <name>Zn(2+)</name>
        <dbReference type="ChEBI" id="CHEBI:29105"/>
    </cofactor>
    <text evidence="6 7">Binds 1 zinc ion per subunit.</text>
</comment>
<comment type="caution">
    <text evidence="6">Lacks conserved residue(s) required for the propagation of feature annotation.</text>
</comment>
<dbReference type="SMART" id="SM00235">
    <property type="entry name" value="ZnMc"/>
    <property type="match status" value="1"/>
</dbReference>
<sequence length="366" mass="39416">MLRKEALVLVMVATWLIALVDSGVILRDENEVGGSEDEIDLTELGLDLYGEPDMATGKLVENYDPEKDGVNPEELGSYVEGDILINRPAGRNGMADKSTRWPGGVVPFVISGNFRASEMQMIEDAINQYHKNTCIKFVPRMGERDYISIESSNSGCWSSVGRVGGKQEVNLQMPGCTTKVGTIVHELMHALGFLHEQNRSERDDWVRIQTQNIQRGTENNFSKAKAGTTDGFGVAYDYGSVMHYSAKAFSSNGQDTIVAKRPTNGVTMGQRDGFSRSDIEKANRMYRCGEGGSSSPPISLPFPIPGFPGAAGGMPGGPSNYPGGPGLPGGYYPNGVHPGYGGFGGPGYPYGNGYPGPYGYGRDENK</sequence>
<evidence type="ECO:0000256" key="5">
    <source>
        <dbReference type="ARBA" id="ARBA00023049"/>
    </source>
</evidence>
<dbReference type="InterPro" id="IPR034035">
    <property type="entry name" value="Astacin-like_dom"/>
</dbReference>
<dbReference type="PANTHER" id="PTHR10127">
    <property type="entry name" value="DISCOIDIN, CUB, EGF, LAMININ , AND ZINC METALLOPROTEASE DOMAIN CONTAINING"/>
    <property type="match status" value="1"/>
</dbReference>
<evidence type="ECO:0000256" key="4">
    <source>
        <dbReference type="ARBA" id="ARBA00022833"/>
    </source>
</evidence>
<feature type="binding site" evidence="6">
    <location>
        <position position="195"/>
    </location>
    <ligand>
        <name>Zn(2+)</name>
        <dbReference type="ChEBI" id="CHEBI:29105"/>
        <note>catalytic</note>
    </ligand>
</feature>
<dbReference type="InterPro" id="IPR024079">
    <property type="entry name" value="MetalloPept_cat_dom_sf"/>
</dbReference>
<keyword evidence="4 6" id="KW-0862">Zinc</keyword>
<dbReference type="CDD" id="cd04280">
    <property type="entry name" value="ZnMc_astacin_like"/>
    <property type="match status" value="1"/>
</dbReference>
<dbReference type="GeneID" id="109406198"/>
<feature type="signal peptide" evidence="7">
    <location>
        <begin position="1"/>
        <end position="22"/>
    </location>
</feature>
<evidence type="ECO:0000256" key="2">
    <source>
        <dbReference type="ARBA" id="ARBA00022723"/>
    </source>
</evidence>
<evidence type="ECO:0000313" key="9">
    <source>
        <dbReference type="EnsemblMetazoa" id="AALFPA23_014380.P20897"/>
    </source>
</evidence>
<keyword evidence="1 6" id="KW-0645">Protease</keyword>
<dbReference type="Gene3D" id="3.40.390.10">
    <property type="entry name" value="Collagenase (Catalytic Domain)"/>
    <property type="match status" value="1"/>
</dbReference>
<keyword evidence="5 6" id="KW-0482">Metalloprotease</keyword>
<organism evidence="9 10">
    <name type="scientific">Aedes albopictus</name>
    <name type="common">Asian tiger mosquito</name>
    <name type="synonym">Stegomyia albopicta</name>
    <dbReference type="NCBI Taxonomy" id="7160"/>
    <lineage>
        <taxon>Eukaryota</taxon>
        <taxon>Metazoa</taxon>
        <taxon>Ecdysozoa</taxon>
        <taxon>Arthropoda</taxon>
        <taxon>Hexapoda</taxon>
        <taxon>Insecta</taxon>
        <taxon>Pterygota</taxon>
        <taxon>Neoptera</taxon>
        <taxon>Endopterygota</taxon>
        <taxon>Diptera</taxon>
        <taxon>Nematocera</taxon>
        <taxon>Culicoidea</taxon>
        <taxon>Culicidae</taxon>
        <taxon>Culicinae</taxon>
        <taxon>Aedini</taxon>
        <taxon>Aedes</taxon>
        <taxon>Stegomyia</taxon>
    </lineage>
</organism>
<evidence type="ECO:0000256" key="1">
    <source>
        <dbReference type="ARBA" id="ARBA00022670"/>
    </source>
</evidence>
<evidence type="ECO:0000256" key="7">
    <source>
        <dbReference type="RuleBase" id="RU361183"/>
    </source>
</evidence>
<feature type="domain" description="Peptidase M12A" evidence="8">
    <location>
        <begin position="92"/>
        <end position="289"/>
    </location>
</feature>
<dbReference type="Pfam" id="PF01400">
    <property type="entry name" value="Astacin"/>
    <property type="match status" value="1"/>
</dbReference>
<reference evidence="9" key="2">
    <citation type="submission" date="2025-05" db="UniProtKB">
        <authorList>
            <consortium name="EnsemblMetazoa"/>
        </authorList>
    </citation>
    <scope>IDENTIFICATION</scope>
    <source>
        <strain evidence="9">Foshan</strain>
    </source>
</reference>
<keyword evidence="3 6" id="KW-0378">Hydrolase</keyword>
<name>A0ABM1Z2F7_AEDAL</name>
<keyword evidence="2 6" id="KW-0479">Metal-binding</keyword>
<dbReference type="InterPro" id="IPR006026">
    <property type="entry name" value="Peptidase_Metallo"/>
</dbReference>
<dbReference type="EC" id="3.4.24.-" evidence="7"/>
<dbReference type="InterPro" id="IPR001506">
    <property type="entry name" value="Peptidase_M12A"/>
</dbReference>
<proteinExistence type="predicted"/>
<feature type="binding site" evidence="6">
    <location>
        <position position="185"/>
    </location>
    <ligand>
        <name>Zn(2+)</name>
        <dbReference type="ChEBI" id="CHEBI:29105"/>
        <note>catalytic</note>
    </ligand>
</feature>
<feature type="binding site" evidence="6">
    <location>
        <position position="189"/>
    </location>
    <ligand>
        <name>Zn(2+)</name>
        <dbReference type="ChEBI" id="CHEBI:29105"/>
        <note>catalytic</note>
    </ligand>
</feature>
<dbReference type="PANTHER" id="PTHR10127:SF780">
    <property type="entry name" value="METALLOENDOPEPTIDASE"/>
    <property type="match status" value="1"/>
</dbReference>
<protein>
    <recommendedName>
        <fullName evidence="7">Metalloendopeptidase</fullName>
        <ecNumber evidence="7">3.4.24.-</ecNumber>
    </recommendedName>
</protein>
<dbReference type="EnsemblMetazoa" id="AALFPA23_014380.R20897">
    <property type="protein sequence ID" value="AALFPA23_014380.P20897"/>
    <property type="gene ID" value="AALFPA23_014380"/>
</dbReference>
<evidence type="ECO:0000256" key="6">
    <source>
        <dbReference type="PROSITE-ProRule" id="PRU01211"/>
    </source>
</evidence>
<dbReference type="PROSITE" id="PS51864">
    <property type="entry name" value="ASTACIN"/>
    <property type="match status" value="1"/>
</dbReference>
<dbReference type="PRINTS" id="PR00480">
    <property type="entry name" value="ASTACIN"/>
</dbReference>
<evidence type="ECO:0000313" key="10">
    <source>
        <dbReference type="Proteomes" id="UP000069940"/>
    </source>
</evidence>
<dbReference type="RefSeq" id="XP_029732511.2">
    <property type="nucleotide sequence ID" value="XM_029876651.2"/>
</dbReference>